<evidence type="ECO:0000259" key="6">
    <source>
        <dbReference type="PROSITE" id="PS51123"/>
    </source>
</evidence>
<accession>A0A1B8ZBQ3</accession>
<dbReference type="CDD" id="cd07185">
    <property type="entry name" value="OmpA_C-like"/>
    <property type="match status" value="1"/>
</dbReference>
<dbReference type="PRINTS" id="PR01021">
    <property type="entry name" value="OMPADOMAIN"/>
</dbReference>
<dbReference type="PROSITE" id="PS51123">
    <property type="entry name" value="OMPA_2"/>
    <property type="match status" value="1"/>
</dbReference>
<evidence type="ECO:0000256" key="3">
    <source>
        <dbReference type="ARBA" id="ARBA00023237"/>
    </source>
</evidence>
<dbReference type="InterPro" id="IPR006665">
    <property type="entry name" value="OmpA-like"/>
</dbReference>
<dbReference type="OrthoDB" id="719419at2"/>
<keyword evidence="2 4" id="KW-0472">Membrane</keyword>
<keyword evidence="5" id="KW-1133">Transmembrane helix</keyword>
<evidence type="ECO:0000256" key="2">
    <source>
        <dbReference type="ARBA" id="ARBA00023136"/>
    </source>
</evidence>
<comment type="subcellular location">
    <subcellularLocation>
        <location evidence="1">Cell outer membrane</location>
    </subcellularLocation>
</comment>
<dbReference type="SUPFAM" id="SSF103088">
    <property type="entry name" value="OmpA-like"/>
    <property type="match status" value="1"/>
</dbReference>
<evidence type="ECO:0000256" key="4">
    <source>
        <dbReference type="PROSITE-ProRule" id="PRU00473"/>
    </source>
</evidence>
<sequence>MAKGVKAISFSGSYYPDMTVPGKRVTLVGDKEVTFVVVDWYLGTTAEEKKKPVTWLIQDSKRQKVITKTVSSARKFTIPKHLCGGSHYFYVEASFSGNPDKQNTTGLFVKGHCTPLIVNTKWSLKLGGADNRSRQFSFGENVFLGVSTQGINGSFVTVEVYRMNSEVTFEKIKNRITDKNYDATADDVLAKVFQKQAWVINGQINTDFTIQRTWGKGEDVTQFYIKIKDGKNYIKDDRGNIIHGRFLKVQNKTVPVKTNITTLNNNAPVKVGQTDKKVDSISTCKFQIIKFSERNKLVELFNEGQFINKMDPSSKFYTIRNINYDYDKSNIRADAKPVLAEVVQFLTKLMPYVPVELGSHTDSRGTDQYNMALSKRRAQSVVDYLVKNGVDERRIHAKGYGKTMPLHSGNNLTEGMHEQNRRTTIKFLISDKDALPIEYSLIAPDINHAKASALIINGVSRKGCYHKPEKHTLPVRVISGYTNGSPITLKEGNNSINYKVYSNEPKLGDFLHSFFLGSRFAHQFFINSCAYYSKMDKKEAKPTLVLNTYPDAVLTQNLRMSYKEPFFWNDVPVSLVDNFEWLDETVDSVKKSITNLKEFSPKEVNELSDTIFEFLQEETHKFALGVHFIYNFGDIEKRKSPASTIDFTRDYRYLTAIALIIMYIIEIAIILLIIWFTRGKGAFGRIRKHRKFFKTIDKMGDWGFEIVYPKMAENRSMYFESTLGKISRVVEINSKADPLLGISYKKEVSLLEIEKVAAKLKKVLGEDVLKDTKLKFEFEGKIFAQFKVRANFGSKKIYVRDFISNLNSGEGKFTAGMGIAAGVSLTGFEITREKTIHWVPIFEPTKIKLEAKLDVDLGGYISYSRNYQFDYNSKQEPTGIYYQDVIFFSGLHGKVFQKIEIQKNGKVLKSTNPQNKTNNFTLIEGDTYYMDKVYIFKI</sequence>
<dbReference type="InterPro" id="IPR006664">
    <property type="entry name" value="OMP_bac"/>
</dbReference>
<keyword evidence="3" id="KW-0998">Cell outer membrane</keyword>
<comment type="caution">
    <text evidence="7">The sequence shown here is derived from an EMBL/GenBank/DDBJ whole genome shotgun (WGS) entry which is preliminary data.</text>
</comment>
<dbReference type="PANTHER" id="PTHR30329">
    <property type="entry name" value="STATOR ELEMENT OF FLAGELLAR MOTOR COMPLEX"/>
    <property type="match status" value="1"/>
</dbReference>
<dbReference type="Pfam" id="PF00691">
    <property type="entry name" value="OmpA"/>
    <property type="match status" value="1"/>
</dbReference>
<dbReference type="PANTHER" id="PTHR30329:SF21">
    <property type="entry name" value="LIPOPROTEIN YIAD-RELATED"/>
    <property type="match status" value="1"/>
</dbReference>
<dbReference type="AlphaFoldDB" id="A0A1B8ZBQ3"/>
<dbReference type="InterPro" id="IPR050330">
    <property type="entry name" value="Bact_OuterMem_StrucFunc"/>
</dbReference>
<evidence type="ECO:0000256" key="1">
    <source>
        <dbReference type="ARBA" id="ARBA00004442"/>
    </source>
</evidence>
<dbReference type="EMBL" id="MAYH01000048">
    <property type="protein sequence ID" value="OCA68994.1"/>
    <property type="molecule type" value="Genomic_DNA"/>
</dbReference>
<feature type="transmembrane region" description="Helical" evidence="5">
    <location>
        <begin position="653"/>
        <end position="677"/>
    </location>
</feature>
<organism evidence="7 8">
    <name type="scientific">Chryseobacterium artocarpi</name>
    <dbReference type="NCBI Taxonomy" id="1414727"/>
    <lineage>
        <taxon>Bacteria</taxon>
        <taxon>Pseudomonadati</taxon>
        <taxon>Bacteroidota</taxon>
        <taxon>Flavobacteriia</taxon>
        <taxon>Flavobacteriales</taxon>
        <taxon>Weeksellaceae</taxon>
        <taxon>Chryseobacterium group</taxon>
        <taxon>Chryseobacterium</taxon>
    </lineage>
</organism>
<name>A0A1B8ZBQ3_9FLAO</name>
<dbReference type="InterPro" id="IPR036737">
    <property type="entry name" value="OmpA-like_sf"/>
</dbReference>
<proteinExistence type="predicted"/>
<dbReference type="Gene3D" id="3.30.1330.60">
    <property type="entry name" value="OmpA-like domain"/>
    <property type="match status" value="1"/>
</dbReference>
<dbReference type="Proteomes" id="UP000092651">
    <property type="component" value="Unassembled WGS sequence"/>
</dbReference>
<evidence type="ECO:0000256" key="5">
    <source>
        <dbReference type="SAM" id="Phobius"/>
    </source>
</evidence>
<keyword evidence="5" id="KW-0812">Transmembrane</keyword>
<evidence type="ECO:0000313" key="7">
    <source>
        <dbReference type="EMBL" id="OCA68994.1"/>
    </source>
</evidence>
<reference evidence="7 8" key="1">
    <citation type="submission" date="2016-07" db="EMBL/GenBank/DDBJ databases">
        <authorList>
            <person name="Jeong J.-J."/>
            <person name="Kim D.W."/>
            <person name="Sang M.K."/>
            <person name="Choi I.-G."/>
            <person name="Kim K.D."/>
        </authorList>
    </citation>
    <scope>NUCLEOTIDE SEQUENCE [LARGE SCALE GENOMIC DNA]</scope>
    <source>
        <strain evidence="7 8">UTM-3</strain>
    </source>
</reference>
<keyword evidence="8" id="KW-1185">Reference proteome</keyword>
<feature type="domain" description="OmpA-like" evidence="6">
    <location>
        <begin position="311"/>
        <end position="431"/>
    </location>
</feature>
<dbReference type="RefSeq" id="WP_065396095.1">
    <property type="nucleotide sequence ID" value="NZ_MAYH01000048.1"/>
</dbReference>
<protein>
    <recommendedName>
        <fullName evidence="6">OmpA-like domain-containing protein</fullName>
    </recommendedName>
</protein>
<gene>
    <name evidence="7" type="ORF">BBI01_17420</name>
</gene>
<evidence type="ECO:0000313" key="8">
    <source>
        <dbReference type="Proteomes" id="UP000092651"/>
    </source>
</evidence>
<dbReference type="GO" id="GO:0009279">
    <property type="term" value="C:cell outer membrane"/>
    <property type="evidence" value="ECO:0007669"/>
    <property type="project" value="UniProtKB-SubCell"/>
</dbReference>